<dbReference type="InterPro" id="IPR036322">
    <property type="entry name" value="WD40_repeat_dom_sf"/>
</dbReference>
<evidence type="ECO:0000313" key="3">
    <source>
        <dbReference type="EMBL" id="EDO29890.1"/>
    </source>
</evidence>
<feature type="repeat" description="WD" evidence="2">
    <location>
        <begin position="107"/>
        <end position="142"/>
    </location>
</feature>
<evidence type="ECO:0000256" key="1">
    <source>
        <dbReference type="ARBA" id="ARBA00022737"/>
    </source>
</evidence>
<dbReference type="EMBL" id="DS470232">
    <property type="protein sequence ID" value="EDO29890.1"/>
    <property type="molecule type" value="Genomic_DNA"/>
</dbReference>
<dbReference type="HOGENOM" id="CLU_1269701_0_0_1"/>
<dbReference type="PhylomeDB" id="A7T2C9"/>
<proteinExistence type="predicted"/>
<dbReference type="InterPro" id="IPR051242">
    <property type="entry name" value="WD-EF-hand_domain"/>
</dbReference>
<dbReference type="Gene3D" id="2.130.10.10">
    <property type="entry name" value="YVTN repeat-like/Quinoprotein amine dehydrogenase"/>
    <property type="match status" value="1"/>
</dbReference>
<gene>
    <name evidence="3" type="ORF">NEMVEDRAFT_v1g142974</name>
</gene>
<protein>
    <submittedName>
        <fullName evidence="3">Uncharacterized protein</fullName>
    </submittedName>
</protein>
<keyword evidence="4" id="KW-1185">Reference proteome</keyword>
<keyword evidence="2" id="KW-0853">WD repeat</keyword>
<dbReference type="AlphaFoldDB" id="A7T2C9"/>
<evidence type="ECO:0000313" key="4">
    <source>
        <dbReference type="Proteomes" id="UP000001593"/>
    </source>
</evidence>
<dbReference type="PROSITE" id="PS50082">
    <property type="entry name" value="WD_REPEATS_2"/>
    <property type="match status" value="1"/>
</dbReference>
<dbReference type="eggNOG" id="KOG0266">
    <property type="taxonomic scope" value="Eukaryota"/>
</dbReference>
<dbReference type="SMART" id="SM00320">
    <property type="entry name" value="WD40"/>
    <property type="match status" value="3"/>
</dbReference>
<dbReference type="Proteomes" id="UP000001593">
    <property type="component" value="Unassembled WGS sequence"/>
</dbReference>
<dbReference type="PANTHER" id="PTHR44324:SF3">
    <property type="entry name" value="WD REPEAT-CONTAINING PROTEIN 49-LIKE"/>
    <property type="match status" value="1"/>
</dbReference>
<sequence length="218" mass="23520">IRPDVGWKGGQVHQDDILASAYCSPNLLATGSFDGDIILILKLIKLLFCRRKETKGGCLPVDTLLFLSSRAQWKTQDSAILVSSESGSLEFWCLYGAARPMGMFYAASEDSASVLALATDPSNDILVSGDSAGRISVWDITSYCISRAESIIAQGSPPCVITWHAHGGAVVSLEVVSRDEKLFLVSSSVDCTARLWTLDGKYVGMFGQVRHVDVISGR</sequence>
<dbReference type="InterPro" id="IPR001680">
    <property type="entry name" value="WD40_rpt"/>
</dbReference>
<dbReference type="InParanoid" id="A7T2C9"/>
<dbReference type="InterPro" id="IPR015943">
    <property type="entry name" value="WD40/YVTN_repeat-like_dom_sf"/>
</dbReference>
<feature type="non-terminal residue" evidence="3">
    <location>
        <position position="218"/>
    </location>
</feature>
<dbReference type="SUPFAM" id="SSF50978">
    <property type="entry name" value="WD40 repeat-like"/>
    <property type="match status" value="1"/>
</dbReference>
<accession>A7T2C9</accession>
<reference evidence="3 4" key="1">
    <citation type="journal article" date="2007" name="Science">
        <title>Sea anemone genome reveals ancestral eumetazoan gene repertoire and genomic organization.</title>
        <authorList>
            <person name="Putnam N.H."/>
            <person name="Srivastava M."/>
            <person name="Hellsten U."/>
            <person name="Dirks B."/>
            <person name="Chapman J."/>
            <person name="Salamov A."/>
            <person name="Terry A."/>
            <person name="Shapiro H."/>
            <person name="Lindquist E."/>
            <person name="Kapitonov V.V."/>
            <person name="Jurka J."/>
            <person name="Genikhovich G."/>
            <person name="Grigoriev I.V."/>
            <person name="Lucas S.M."/>
            <person name="Steele R.E."/>
            <person name="Finnerty J.R."/>
            <person name="Technau U."/>
            <person name="Martindale M.Q."/>
            <person name="Rokhsar D.S."/>
        </authorList>
    </citation>
    <scope>NUCLEOTIDE SEQUENCE [LARGE SCALE GENOMIC DNA]</scope>
    <source>
        <strain evidence="4">CH2 X CH6</strain>
    </source>
</reference>
<keyword evidence="1" id="KW-0677">Repeat</keyword>
<dbReference type="PANTHER" id="PTHR44324">
    <property type="entry name" value="WD40 REPEAT DOMAIN 95"/>
    <property type="match status" value="1"/>
</dbReference>
<evidence type="ECO:0000256" key="2">
    <source>
        <dbReference type="PROSITE-ProRule" id="PRU00221"/>
    </source>
</evidence>
<organism evidence="3 4">
    <name type="scientific">Nematostella vectensis</name>
    <name type="common">Starlet sea anemone</name>
    <dbReference type="NCBI Taxonomy" id="45351"/>
    <lineage>
        <taxon>Eukaryota</taxon>
        <taxon>Metazoa</taxon>
        <taxon>Cnidaria</taxon>
        <taxon>Anthozoa</taxon>
        <taxon>Hexacorallia</taxon>
        <taxon>Actiniaria</taxon>
        <taxon>Edwardsiidae</taxon>
        <taxon>Nematostella</taxon>
    </lineage>
</organism>
<dbReference type="OMA" id="VITWHAH"/>
<dbReference type="Pfam" id="PF00400">
    <property type="entry name" value="WD40"/>
    <property type="match status" value="2"/>
</dbReference>
<name>A7T2C9_NEMVE</name>